<accession>A0A379PIG5</accession>
<proteinExistence type="predicted"/>
<evidence type="ECO:0000256" key="1">
    <source>
        <dbReference type="SAM" id="MobiDB-lite"/>
    </source>
</evidence>
<feature type="region of interest" description="Disordered" evidence="1">
    <location>
        <begin position="97"/>
        <end position="133"/>
    </location>
</feature>
<dbReference type="Proteomes" id="UP000255303">
    <property type="component" value="Unassembled WGS sequence"/>
</dbReference>
<name>A0A379PIG5_ECTOL</name>
<protein>
    <submittedName>
        <fullName evidence="2">Tn4652, tnpA repressor protein TnpC</fullName>
    </submittedName>
</protein>
<organism evidence="2 3">
    <name type="scientific">Ectopseudomonas oleovorans</name>
    <name type="common">Pseudomonas oleovorans</name>
    <dbReference type="NCBI Taxonomy" id="301"/>
    <lineage>
        <taxon>Bacteria</taxon>
        <taxon>Pseudomonadati</taxon>
        <taxon>Pseudomonadota</taxon>
        <taxon>Gammaproteobacteria</taxon>
        <taxon>Pseudomonadales</taxon>
        <taxon>Pseudomonadaceae</taxon>
        <taxon>Ectopseudomonas</taxon>
    </lineage>
</organism>
<evidence type="ECO:0000313" key="3">
    <source>
        <dbReference type="Proteomes" id="UP000255303"/>
    </source>
</evidence>
<feature type="compositionally biased region" description="Low complexity" evidence="1">
    <location>
        <begin position="110"/>
        <end position="121"/>
    </location>
</feature>
<reference evidence="2 3" key="1">
    <citation type="submission" date="2018-06" db="EMBL/GenBank/DDBJ databases">
        <authorList>
            <consortium name="Pathogen Informatics"/>
            <person name="Doyle S."/>
        </authorList>
    </citation>
    <scope>NUCLEOTIDE SEQUENCE [LARGE SCALE GENOMIC DNA]</scope>
    <source>
        <strain evidence="2 3">NCTC10692</strain>
    </source>
</reference>
<dbReference type="AlphaFoldDB" id="A0A379PIG5"/>
<gene>
    <name evidence="2" type="ORF">NCTC10692_04562</name>
</gene>
<sequence length="133" mass="14945">MCFLLIREATKNFEMSIRMKAASHLPNMIEIPPPSFRLTPYGEVDATGLDRFQQHFDTSQQLHLVDRLDRCLADIGGTAALRDELLRLHAMSMTPVLTPTSRVSPKLDCRQQQNGGQQRQQDSGTDPAKQQAP</sequence>
<dbReference type="EMBL" id="UGUV01000003">
    <property type="protein sequence ID" value="SUE72407.1"/>
    <property type="molecule type" value="Genomic_DNA"/>
</dbReference>
<evidence type="ECO:0000313" key="2">
    <source>
        <dbReference type="EMBL" id="SUE72407.1"/>
    </source>
</evidence>